<feature type="region of interest" description="Disordered" evidence="1">
    <location>
        <begin position="213"/>
        <end position="254"/>
    </location>
</feature>
<feature type="region of interest" description="Disordered" evidence="1">
    <location>
        <begin position="100"/>
        <end position="193"/>
    </location>
</feature>
<evidence type="ECO:0000313" key="3">
    <source>
        <dbReference type="EMBL" id="KAF2403489.1"/>
    </source>
</evidence>
<keyword evidence="2" id="KW-1133">Transmembrane helix</keyword>
<sequence length="330" mass="36154">MEPPQTAPFPPLRTPASPGEALARFTTLKYPNPHRPSLHWRRDAHGWWLDLDDAARISDSHNPTPPPTPHQANRLAFAANAASIPSAYALHYNRAPVPSPLELHSAPSNPPHPQPAVHFARSEPKTPGSSRPVSRHVSRPTSRASSRLQSPHLPPSRVPSRLPSPHLPSSRVPSPRLVRQPAGPRGPPPVRSNSDSLLIWPLERKFVPIDVPPRSAAVSPVSRRGGTPVSLGEKGGRERSVREEKGQRAKEEPAHEAVKLSNLLDVENLFMIKSVADARARLAWLAKGLLVLYLAACAWTILAAIRDAVVKALEPVFAVWAVVMWVFGRR</sequence>
<name>A0A6G1I5Z6_9PEZI</name>
<organism evidence="3 4">
    <name type="scientific">Trichodelitschia bisporula</name>
    <dbReference type="NCBI Taxonomy" id="703511"/>
    <lineage>
        <taxon>Eukaryota</taxon>
        <taxon>Fungi</taxon>
        <taxon>Dikarya</taxon>
        <taxon>Ascomycota</taxon>
        <taxon>Pezizomycotina</taxon>
        <taxon>Dothideomycetes</taxon>
        <taxon>Dothideomycetes incertae sedis</taxon>
        <taxon>Phaeotrichales</taxon>
        <taxon>Phaeotrichaceae</taxon>
        <taxon>Trichodelitschia</taxon>
    </lineage>
</organism>
<proteinExistence type="predicted"/>
<dbReference type="Proteomes" id="UP000799640">
    <property type="component" value="Unassembled WGS sequence"/>
</dbReference>
<evidence type="ECO:0000313" key="4">
    <source>
        <dbReference type="Proteomes" id="UP000799640"/>
    </source>
</evidence>
<feature type="compositionally biased region" description="Low complexity" evidence="1">
    <location>
        <begin position="158"/>
        <end position="179"/>
    </location>
</feature>
<protein>
    <submittedName>
        <fullName evidence="3">Uncharacterized protein</fullName>
    </submittedName>
</protein>
<dbReference type="EMBL" id="ML996689">
    <property type="protein sequence ID" value="KAF2403489.1"/>
    <property type="molecule type" value="Genomic_DNA"/>
</dbReference>
<evidence type="ECO:0000256" key="2">
    <source>
        <dbReference type="SAM" id="Phobius"/>
    </source>
</evidence>
<gene>
    <name evidence="3" type="ORF">EJ06DRAFT_280947</name>
</gene>
<keyword evidence="2" id="KW-0812">Transmembrane</keyword>
<keyword evidence="4" id="KW-1185">Reference proteome</keyword>
<dbReference type="AlphaFoldDB" id="A0A6G1I5Z6"/>
<accession>A0A6G1I5Z6</accession>
<evidence type="ECO:0000256" key="1">
    <source>
        <dbReference type="SAM" id="MobiDB-lite"/>
    </source>
</evidence>
<feature type="transmembrane region" description="Helical" evidence="2">
    <location>
        <begin position="308"/>
        <end position="327"/>
    </location>
</feature>
<feature type="transmembrane region" description="Helical" evidence="2">
    <location>
        <begin position="282"/>
        <end position="302"/>
    </location>
</feature>
<keyword evidence="2" id="KW-0472">Membrane</keyword>
<feature type="compositionally biased region" description="Basic and acidic residues" evidence="1">
    <location>
        <begin position="234"/>
        <end position="254"/>
    </location>
</feature>
<reference evidence="3" key="1">
    <citation type="journal article" date="2020" name="Stud. Mycol.">
        <title>101 Dothideomycetes genomes: a test case for predicting lifestyles and emergence of pathogens.</title>
        <authorList>
            <person name="Haridas S."/>
            <person name="Albert R."/>
            <person name="Binder M."/>
            <person name="Bloem J."/>
            <person name="Labutti K."/>
            <person name="Salamov A."/>
            <person name="Andreopoulos B."/>
            <person name="Baker S."/>
            <person name="Barry K."/>
            <person name="Bills G."/>
            <person name="Bluhm B."/>
            <person name="Cannon C."/>
            <person name="Castanera R."/>
            <person name="Culley D."/>
            <person name="Daum C."/>
            <person name="Ezra D."/>
            <person name="Gonzalez J."/>
            <person name="Henrissat B."/>
            <person name="Kuo A."/>
            <person name="Liang C."/>
            <person name="Lipzen A."/>
            <person name="Lutzoni F."/>
            <person name="Magnuson J."/>
            <person name="Mondo S."/>
            <person name="Nolan M."/>
            <person name="Ohm R."/>
            <person name="Pangilinan J."/>
            <person name="Park H.-J."/>
            <person name="Ramirez L."/>
            <person name="Alfaro M."/>
            <person name="Sun H."/>
            <person name="Tritt A."/>
            <person name="Yoshinaga Y."/>
            <person name="Zwiers L.-H."/>
            <person name="Turgeon B."/>
            <person name="Goodwin S."/>
            <person name="Spatafora J."/>
            <person name="Crous P."/>
            <person name="Grigoriev I."/>
        </authorList>
    </citation>
    <scope>NUCLEOTIDE SEQUENCE</scope>
    <source>
        <strain evidence="3">CBS 262.69</strain>
    </source>
</reference>